<gene>
    <name evidence="3" type="ORF">FYJ73_10500</name>
</gene>
<dbReference type="PROSITE" id="PS50846">
    <property type="entry name" value="HMA_2"/>
    <property type="match status" value="1"/>
</dbReference>
<dbReference type="EMBL" id="VUNG01000028">
    <property type="protein sequence ID" value="MST85085.1"/>
    <property type="molecule type" value="Genomic_DNA"/>
</dbReference>
<feature type="domain" description="HMA" evidence="2">
    <location>
        <begin position="1"/>
        <end position="67"/>
    </location>
</feature>
<dbReference type="Proteomes" id="UP000438914">
    <property type="component" value="Unassembled WGS sequence"/>
</dbReference>
<dbReference type="InterPro" id="IPR017969">
    <property type="entry name" value="Heavy-metal-associated_CS"/>
</dbReference>
<dbReference type="SUPFAM" id="SSF55008">
    <property type="entry name" value="HMA, heavy metal-associated domain"/>
    <property type="match status" value="1"/>
</dbReference>
<organism evidence="3 4">
    <name type="scientific">Hallella mizrahii</name>
    <dbReference type="NCBI Taxonomy" id="2606637"/>
    <lineage>
        <taxon>Bacteria</taxon>
        <taxon>Pseudomonadati</taxon>
        <taxon>Bacteroidota</taxon>
        <taxon>Bacteroidia</taxon>
        <taxon>Bacteroidales</taxon>
        <taxon>Prevotellaceae</taxon>
        <taxon>Hallella</taxon>
    </lineage>
</organism>
<dbReference type="GO" id="GO:0006825">
    <property type="term" value="P:copper ion transport"/>
    <property type="evidence" value="ECO:0007669"/>
    <property type="project" value="InterPro"/>
</dbReference>
<dbReference type="GO" id="GO:0005507">
    <property type="term" value="F:copper ion binding"/>
    <property type="evidence" value="ECO:0007669"/>
    <property type="project" value="InterPro"/>
</dbReference>
<evidence type="ECO:0000256" key="1">
    <source>
        <dbReference type="ARBA" id="ARBA00022723"/>
    </source>
</evidence>
<dbReference type="CDD" id="cd00371">
    <property type="entry name" value="HMA"/>
    <property type="match status" value="1"/>
</dbReference>
<dbReference type="InterPro" id="IPR000428">
    <property type="entry name" value="Cu-bd"/>
</dbReference>
<comment type="caution">
    <text evidence="3">The sequence shown here is derived from an EMBL/GenBank/DDBJ whole genome shotgun (WGS) entry which is preliminary data.</text>
</comment>
<reference evidence="3 4" key="1">
    <citation type="submission" date="2019-08" db="EMBL/GenBank/DDBJ databases">
        <title>In-depth cultivation of the pig gut microbiome towards novel bacterial diversity and tailored functional studies.</title>
        <authorList>
            <person name="Wylensek D."/>
            <person name="Hitch T.C.A."/>
            <person name="Clavel T."/>
        </authorList>
    </citation>
    <scope>NUCLEOTIDE SEQUENCE [LARGE SCALE GENOMIC DNA]</scope>
    <source>
        <strain evidence="3 4">LKV-178-WT-2A</strain>
    </source>
</reference>
<evidence type="ECO:0000313" key="4">
    <source>
        <dbReference type="Proteomes" id="UP000438914"/>
    </source>
</evidence>
<dbReference type="PRINTS" id="PR00944">
    <property type="entry name" value="CUEXPORT"/>
</dbReference>
<keyword evidence="4" id="KW-1185">Reference proteome</keyword>
<keyword evidence="1" id="KW-0479">Metal-binding</keyword>
<protein>
    <submittedName>
        <fullName evidence="3">Heavy-metal-associated domain-containing protein</fullName>
    </submittedName>
</protein>
<dbReference type="Gene3D" id="3.30.70.100">
    <property type="match status" value="1"/>
</dbReference>
<dbReference type="PROSITE" id="PS01047">
    <property type="entry name" value="HMA_1"/>
    <property type="match status" value="1"/>
</dbReference>
<dbReference type="AlphaFoldDB" id="A0A7K0KI30"/>
<accession>A0A7K0KI30</accession>
<dbReference type="RefSeq" id="WP_154534672.1">
    <property type="nucleotide sequence ID" value="NZ_VUNG01000028.1"/>
</dbReference>
<evidence type="ECO:0000313" key="3">
    <source>
        <dbReference type="EMBL" id="MST85085.1"/>
    </source>
</evidence>
<sequence>MKKTFSVSGMKCSHCAANVENALKAVKGVVCAEAQLDDKTVTVEFDGQQASEADLKAAVDATGRYELTD</sequence>
<dbReference type="InterPro" id="IPR006121">
    <property type="entry name" value="HMA_dom"/>
</dbReference>
<dbReference type="Pfam" id="PF00403">
    <property type="entry name" value="HMA"/>
    <property type="match status" value="1"/>
</dbReference>
<dbReference type="InterPro" id="IPR036163">
    <property type="entry name" value="HMA_dom_sf"/>
</dbReference>
<name>A0A7K0KI30_9BACT</name>
<proteinExistence type="predicted"/>
<evidence type="ECO:0000259" key="2">
    <source>
        <dbReference type="PROSITE" id="PS50846"/>
    </source>
</evidence>